<dbReference type="Proteomes" id="UP000233517">
    <property type="component" value="Unassembled WGS sequence"/>
</dbReference>
<dbReference type="AlphaFoldDB" id="A0A2N2E994"/>
<feature type="coiled-coil region" evidence="1">
    <location>
        <begin position="121"/>
        <end position="148"/>
    </location>
</feature>
<evidence type="ECO:0000313" key="2">
    <source>
        <dbReference type="EMBL" id="PKM91300.1"/>
    </source>
</evidence>
<gene>
    <name evidence="2" type="ORF">CVU82_01735</name>
</gene>
<sequence length="161" mass="18955">MKDPDSLVIKSLGLLERKQKEVVSSETEKDWKEIFSIIEESVKQEKFIDKDFFLEETYSDLIKMKTFEEMILMRIETIILKAYGLNLRKKNEEISNKLKIFQVTLEKFSNKLLQGNSKGYLKKLEEKLAKEEKELKKLLDVTQKLEKEKSLFLATISLEKG</sequence>
<proteinExistence type="predicted"/>
<dbReference type="EMBL" id="PHAI01000002">
    <property type="protein sequence ID" value="PKM91300.1"/>
    <property type="molecule type" value="Genomic_DNA"/>
</dbReference>
<protein>
    <submittedName>
        <fullName evidence="2">Uncharacterized protein</fullName>
    </submittedName>
</protein>
<evidence type="ECO:0000313" key="3">
    <source>
        <dbReference type="Proteomes" id="UP000233517"/>
    </source>
</evidence>
<name>A0A2N2E994_9BACT</name>
<organism evidence="2 3">
    <name type="scientific">Candidatus Falkowbacteria bacterium HGW-Falkowbacteria-1</name>
    <dbReference type="NCBI Taxonomy" id="2013768"/>
    <lineage>
        <taxon>Bacteria</taxon>
        <taxon>Candidatus Falkowiibacteriota</taxon>
    </lineage>
</organism>
<reference evidence="2 3" key="1">
    <citation type="journal article" date="2017" name="ISME J.">
        <title>Potential for microbial H2 and metal transformations associated with novel bacteria and archaea in deep terrestrial subsurface sediments.</title>
        <authorList>
            <person name="Hernsdorf A.W."/>
            <person name="Amano Y."/>
            <person name="Miyakawa K."/>
            <person name="Ise K."/>
            <person name="Suzuki Y."/>
            <person name="Anantharaman K."/>
            <person name="Probst A."/>
            <person name="Burstein D."/>
            <person name="Thomas B.C."/>
            <person name="Banfield J.F."/>
        </authorList>
    </citation>
    <scope>NUCLEOTIDE SEQUENCE [LARGE SCALE GENOMIC DNA]</scope>
    <source>
        <strain evidence="2">HGW-Falkowbacteria-1</strain>
    </source>
</reference>
<keyword evidence="1" id="KW-0175">Coiled coil</keyword>
<evidence type="ECO:0000256" key="1">
    <source>
        <dbReference type="SAM" id="Coils"/>
    </source>
</evidence>
<comment type="caution">
    <text evidence="2">The sequence shown here is derived from an EMBL/GenBank/DDBJ whole genome shotgun (WGS) entry which is preliminary data.</text>
</comment>
<accession>A0A2N2E994</accession>